<reference evidence="2 3" key="1">
    <citation type="submission" date="2021-06" db="EMBL/GenBank/DDBJ databases">
        <title>Caerostris extrusa draft genome.</title>
        <authorList>
            <person name="Kono N."/>
            <person name="Arakawa K."/>
        </authorList>
    </citation>
    <scope>NUCLEOTIDE SEQUENCE [LARGE SCALE GENOMIC DNA]</scope>
</reference>
<dbReference type="EMBL" id="BPLR01020477">
    <property type="protein sequence ID" value="GIX79263.1"/>
    <property type="molecule type" value="Genomic_DNA"/>
</dbReference>
<comment type="caution">
    <text evidence="2">The sequence shown here is derived from an EMBL/GenBank/DDBJ whole genome shotgun (WGS) entry which is preliminary data.</text>
</comment>
<dbReference type="Proteomes" id="UP001054945">
    <property type="component" value="Unassembled WGS sequence"/>
</dbReference>
<gene>
    <name evidence="2" type="ORF">CEXT_714191</name>
</gene>
<evidence type="ECO:0000256" key="1">
    <source>
        <dbReference type="SAM" id="MobiDB-lite"/>
    </source>
</evidence>
<evidence type="ECO:0000313" key="3">
    <source>
        <dbReference type="Proteomes" id="UP001054945"/>
    </source>
</evidence>
<dbReference type="AlphaFoldDB" id="A0AAV4N5I8"/>
<accession>A0AAV4N5I8</accession>
<sequence>MFKPGTPREAKAKPPSPKPGGREELTQGGPVAAVYVEGQLALEDVGALAVVEHQAVGTDALPHRPVLALVVHVAVALVGVEQVAGVGTGLLTTTCKQKGGVTAQVRRTVFLLTPGLILR</sequence>
<keyword evidence="3" id="KW-1185">Reference proteome</keyword>
<name>A0AAV4N5I8_CAEEX</name>
<protein>
    <submittedName>
        <fullName evidence="2">Uncharacterized protein</fullName>
    </submittedName>
</protein>
<evidence type="ECO:0000313" key="2">
    <source>
        <dbReference type="EMBL" id="GIX79263.1"/>
    </source>
</evidence>
<feature type="compositionally biased region" description="Basic and acidic residues" evidence="1">
    <location>
        <begin position="1"/>
        <end position="12"/>
    </location>
</feature>
<proteinExistence type="predicted"/>
<organism evidence="2 3">
    <name type="scientific">Caerostris extrusa</name>
    <name type="common">Bark spider</name>
    <name type="synonym">Caerostris bankana</name>
    <dbReference type="NCBI Taxonomy" id="172846"/>
    <lineage>
        <taxon>Eukaryota</taxon>
        <taxon>Metazoa</taxon>
        <taxon>Ecdysozoa</taxon>
        <taxon>Arthropoda</taxon>
        <taxon>Chelicerata</taxon>
        <taxon>Arachnida</taxon>
        <taxon>Araneae</taxon>
        <taxon>Araneomorphae</taxon>
        <taxon>Entelegynae</taxon>
        <taxon>Araneoidea</taxon>
        <taxon>Araneidae</taxon>
        <taxon>Caerostris</taxon>
    </lineage>
</organism>
<feature type="region of interest" description="Disordered" evidence="1">
    <location>
        <begin position="1"/>
        <end position="28"/>
    </location>
</feature>